<dbReference type="Proteomes" id="UP000615455">
    <property type="component" value="Unassembled WGS sequence"/>
</dbReference>
<dbReference type="RefSeq" id="WP_189015931.1">
    <property type="nucleotide sequence ID" value="NZ_BMHE01000031.1"/>
</dbReference>
<proteinExistence type="predicted"/>
<name>A0ABQ1F1Y8_9BACL</name>
<dbReference type="InterPro" id="IPR025643">
    <property type="entry name" value="R2K_3"/>
</dbReference>
<keyword evidence="3" id="KW-1185">Reference proteome</keyword>
<comment type="caution">
    <text evidence="2">The sequence shown here is derived from an EMBL/GenBank/DDBJ whole genome shotgun (WGS) entry which is preliminary data.</text>
</comment>
<sequence length="299" mass="35109">MRFLFCSDPLNQKWVDSDYEIEYRKAIELGIKVELFSLEDLLEGNCSKAIKRIPSLDNQETVIYRGWMMKPDNYEQLYRALEVRNLILINTPEEYVHCHYFPNSYEVIQAATPLSIWKDIHFLNNKLDNIHEELRIFGNRPILIKDYVKSRKHEWEDACFIPDASDRNHVRYVVNNLIERQGTELNGGVVFREYVELEHLIKHPVSGMPLSNEYRLFFLNHELLTIAEYWDEASYQLERPNLEPFINLAKGIKSHFFSMDIAKTVSGEWIVIETGDGQVTGLPSHTNIGEFYGFMKGHM</sequence>
<accession>A0ABQ1F1Y8</accession>
<dbReference type="Pfam" id="PF14243">
    <property type="entry name" value="R2K_3"/>
    <property type="match status" value="1"/>
</dbReference>
<evidence type="ECO:0000313" key="3">
    <source>
        <dbReference type="Proteomes" id="UP000615455"/>
    </source>
</evidence>
<reference evidence="3" key="1">
    <citation type="journal article" date="2019" name="Int. J. Syst. Evol. Microbiol.">
        <title>The Global Catalogue of Microorganisms (GCM) 10K type strain sequencing project: providing services to taxonomists for standard genome sequencing and annotation.</title>
        <authorList>
            <consortium name="The Broad Institute Genomics Platform"/>
            <consortium name="The Broad Institute Genome Sequencing Center for Infectious Disease"/>
            <person name="Wu L."/>
            <person name="Ma J."/>
        </authorList>
    </citation>
    <scope>NUCLEOTIDE SEQUENCE [LARGE SCALE GENOMIC DNA]</scope>
    <source>
        <strain evidence="3">CGMCC 1.15043</strain>
    </source>
</reference>
<gene>
    <name evidence="2" type="ORF">GCM10008018_48470</name>
</gene>
<evidence type="ECO:0000313" key="2">
    <source>
        <dbReference type="EMBL" id="GFZ96412.1"/>
    </source>
</evidence>
<evidence type="ECO:0000259" key="1">
    <source>
        <dbReference type="Pfam" id="PF14243"/>
    </source>
</evidence>
<protein>
    <recommendedName>
        <fullName evidence="1">ATP-grasp domain-containing protein</fullName>
    </recommendedName>
</protein>
<organism evidence="2 3">
    <name type="scientific">Paenibacillus marchantiophytorum</name>
    <dbReference type="NCBI Taxonomy" id="1619310"/>
    <lineage>
        <taxon>Bacteria</taxon>
        <taxon>Bacillati</taxon>
        <taxon>Bacillota</taxon>
        <taxon>Bacilli</taxon>
        <taxon>Bacillales</taxon>
        <taxon>Paenibacillaceae</taxon>
        <taxon>Paenibacillus</taxon>
    </lineage>
</organism>
<dbReference type="EMBL" id="BMHE01000031">
    <property type="protein sequence ID" value="GFZ96412.1"/>
    <property type="molecule type" value="Genomic_DNA"/>
</dbReference>
<feature type="domain" description="ATP-grasp" evidence="1">
    <location>
        <begin position="139"/>
        <end position="291"/>
    </location>
</feature>